<name>A0A0D2C3I3_9EURO</name>
<feature type="region of interest" description="Disordered" evidence="8">
    <location>
        <begin position="162"/>
        <end position="315"/>
    </location>
</feature>
<proteinExistence type="inferred from homology"/>
<feature type="compositionally biased region" description="Low complexity" evidence="8">
    <location>
        <begin position="198"/>
        <end position="207"/>
    </location>
</feature>
<dbReference type="GO" id="GO:0006357">
    <property type="term" value="P:regulation of transcription by RNA polymerase II"/>
    <property type="evidence" value="ECO:0007669"/>
    <property type="project" value="TreeGrafter"/>
</dbReference>
<evidence type="ECO:0000256" key="4">
    <source>
        <dbReference type="ARBA" id="ARBA00023015"/>
    </source>
</evidence>
<dbReference type="GO" id="GO:0035267">
    <property type="term" value="C:NuA4 histone acetyltransferase complex"/>
    <property type="evidence" value="ECO:0007669"/>
    <property type="project" value="TreeGrafter"/>
</dbReference>
<comment type="function">
    <text evidence="7">Component of the NuA4 histone acetyltransferase complex which is involved in transcriptional activation of selected genes principally by acetylation of nucleosomal histone H4 and H2A. The NuA4 complex is also involved in DNA repair.</text>
</comment>
<dbReference type="GO" id="GO:0005634">
    <property type="term" value="C:nucleus"/>
    <property type="evidence" value="ECO:0007669"/>
    <property type="project" value="UniProtKB-SubCell"/>
</dbReference>
<keyword evidence="10" id="KW-1185">Reference proteome</keyword>
<evidence type="ECO:0000256" key="1">
    <source>
        <dbReference type="ARBA" id="ARBA00004123"/>
    </source>
</evidence>
<dbReference type="InterPro" id="IPR012423">
    <property type="entry name" value="Eaf7/MRGBP"/>
</dbReference>
<dbReference type="EMBL" id="KN847045">
    <property type="protein sequence ID" value="KIW24985.1"/>
    <property type="molecule type" value="Genomic_DNA"/>
</dbReference>
<accession>A0A0D2C3I3</accession>
<dbReference type="VEuPathDB" id="FungiDB:PV07_10661"/>
<evidence type="ECO:0008006" key="11">
    <source>
        <dbReference type="Google" id="ProtNLM"/>
    </source>
</evidence>
<dbReference type="Pfam" id="PF07904">
    <property type="entry name" value="Eaf7"/>
    <property type="match status" value="1"/>
</dbReference>
<evidence type="ECO:0000256" key="5">
    <source>
        <dbReference type="ARBA" id="ARBA00023163"/>
    </source>
</evidence>
<feature type="compositionally biased region" description="Basic and acidic residues" evidence="8">
    <location>
        <begin position="184"/>
        <end position="197"/>
    </location>
</feature>
<feature type="compositionally biased region" description="Basic residues" evidence="8">
    <location>
        <begin position="296"/>
        <end position="315"/>
    </location>
</feature>
<dbReference type="GO" id="GO:0006325">
    <property type="term" value="P:chromatin organization"/>
    <property type="evidence" value="ECO:0007669"/>
    <property type="project" value="UniProtKB-KW"/>
</dbReference>
<keyword evidence="4" id="KW-0805">Transcription regulation</keyword>
<keyword evidence="3" id="KW-0156">Chromatin regulator</keyword>
<dbReference type="GeneID" id="27349855"/>
<evidence type="ECO:0000313" key="9">
    <source>
        <dbReference type="EMBL" id="KIW24985.1"/>
    </source>
</evidence>
<feature type="region of interest" description="Disordered" evidence="8">
    <location>
        <begin position="1"/>
        <end position="28"/>
    </location>
</feature>
<evidence type="ECO:0000256" key="6">
    <source>
        <dbReference type="ARBA" id="ARBA00023242"/>
    </source>
</evidence>
<evidence type="ECO:0000256" key="8">
    <source>
        <dbReference type="SAM" id="MobiDB-lite"/>
    </source>
</evidence>
<dbReference type="OrthoDB" id="5595141at2759"/>
<feature type="region of interest" description="Disordered" evidence="8">
    <location>
        <begin position="102"/>
        <end position="136"/>
    </location>
</feature>
<keyword evidence="6" id="KW-0539">Nucleus</keyword>
<sequence length="315" mass="34214">MATATAPVMEASSSLSTTHTPPTDDTHLWTPAQESALLQAIVRWKPVGMHKHFRMIAIRDHLLSSGAIDPEDSHTSIAGIWRKLASLYDLEKLDEREDSIIFDGSGVGSASVETDGGSGGGGGRGGDESRSVSSAKGGEYWREFELPRDEFEEMLWERRLAPEASAESSPLTQPPSPDVVSAATRRESTVADTDEPRSSPVSVSGRASGRGRGRASARTGGGGRLSRLQNELETEKSERGGSRRTSKAPSVVEQEEDRIMEDADEDGEEEQEESGAGEEEESEEHEEEETEQKRSGPSKRGRGGGRRGRGRKRRR</sequence>
<evidence type="ECO:0000256" key="7">
    <source>
        <dbReference type="ARBA" id="ARBA00025178"/>
    </source>
</evidence>
<dbReference type="HOGENOM" id="CLU_050564_2_0_1"/>
<dbReference type="Proteomes" id="UP000054466">
    <property type="component" value="Unassembled WGS sequence"/>
</dbReference>
<dbReference type="AlphaFoldDB" id="A0A0D2C3I3"/>
<gene>
    <name evidence="9" type="ORF">PV07_10661</name>
</gene>
<organism evidence="9 10">
    <name type="scientific">Cladophialophora immunda</name>
    <dbReference type="NCBI Taxonomy" id="569365"/>
    <lineage>
        <taxon>Eukaryota</taxon>
        <taxon>Fungi</taxon>
        <taxon>Dikarya</taxon>
        <taxon>Ascomycota</taxon>
        <taxon>Pezizomycotina</taxon>
        <taxon>Eurotiomycetes</taxon>
        <taxon>Chaetothyriomycetidae</taxon>
        <taxon>Chaetothyriales</taxon>
        <taxon>Herpotrichiellaceae</taxon>
        <taxon>Cladophialophora</taxon>
    </lineage>
</organism>
<feature type="compositionally biased region" description="Acidic residues" evidence="8">
    <location>
        <begin position="253"/>
        <end position="290"/>
    </location>
</feature>
<keyword evidence="5" id="KW-0804">Transcription</keyword>
<comment type="similarity">
    <text evidence="2">Belongs to the EAF7 family.</text>
</comment>
<comment type="subcellular location">
    <subcellularLocation>
        <location evidence="1">Nucleus</location>
    </subcellularLocation>
</comment>
<reference evidence="9 10" key="1">
    <citation type="submission" date="2015-01" db="EMBL/GenBank/DDBJ databases">
        <title>The Genome Sequence of Cladophialophora immunda CBS83496.</title>
        <authorList>
            <consortium name="The Broad Institute Genomics Platform"/>
            <person name="Cuomo C."/>
            <person name="de Hoog S."/>
            <person name="Gorbushina A."/>
            <person name="Stielow B."/>
            <person name="Teixiera M."/>
            <person name="Abouelleil A."/>
            <person name="Chapman S.B."/>
            <person name="Priest M."/>
            <person name="Young S.K."/>
            <person name="Wortman J."/>
            <person name="Nusbaum C."/>
            <person name="Birren B."/>
        </authorList>
    </citation>
    <scope>NUCLEOTIDE SEQUENCE [LARGE SCALE GENOMIC DNA]</scope>
    <source>
        <strain evidence="9 10">CBS 83496</strain>
    </source>
</reference>
<evidence type="ECO:0000256" key="3">
    <source>
        <dbReference type="ARBA" id="ARBA00022853"/>
    </source>
</evidence>
<dbReference type="PANTHER" id="PTHR13581:SF5">
    <property type="entry name" value="MRG_MORF4L-BINDING PROTEIN"/>
    <property type="match status" value="1"/>
</dbReference>
<evidence type="ECO:0000313" key="10">
    <source>
        <dbReference type="Proteomes" id="UP000054466"/>
    </source>
</evidence>
<dbReference type="PANTHER" id="PTHR13581">
    <property type="entry name" value="MRG-BINDING PROTEIN"/>
    <property type="match status" value="1"/>
</dbReference>
<dbReference type="RefSeq" id="XP_016245201.1">
    <property type="nucleotide sequence ID" value="XM_016398010.1"/>
</dbReference>
<feature type="compositionally biased region" description="Low complexity" evidence="8">
    <location>
        <begin position="12"/>
        <end position="21"/>
    </location>
</feature>
<evidence type="ECO:0000256" key="2">
    <source>
        <dbReference type="ARBA" id="ARBA00007117"/>
    </source>
</evidence>
<protein>
    <recommendedName>
        <fullName evidence="11">Chromatin modification-related protein EAF7</fullName>
    </recommendedName>
</protein>
<dbReference type="STRING" id="569365.A0A0D2C3I3"/>